<keyword evidence="3" id="KW-0813">Transport</keyword>
<dbReference type="SUPFAM" id="SSF140129">
    <property type="entry name" value="MxiH-like"/>
    <property type="match status" value="1"/>
</dbReference>
<dbReference type="InterPro" id="IPR037203">
    <property type="entry name" value="T3SS_needle-like_sf"/>
</dbReference>
<protein>
    <submittedName>
        <fullName evidence="8">EscF/YscF/HrpA family type III secretion system needle major subunit</fullName>
    </submittedName>
</protein>
<reference evidence="9" key="1">
    <citation type="submission" date="2016-06" db="EMBL/GenBank/DDBJ databases">
        <authorList>
            <person name="Chen W."/>
            <person name="Hasegawa D.K."/>
        </authorList>
    </citation>
    <scope>NUCLEOTIDE SEQUENCE [LARGE SCALE GENOMIC DNA]</scope>
    <source>
        <strain evidence="9">MEAM1</strain>
    </source>
</reference>
<evidence type="ECO:0000256" key="3">
    <source>
        <dbReference type="ARBA" id="ARBA00022448"/>
    </source>
</evidence>
<evidence type="ECO:0000256" key="2">
    <source>
        <dbReference type="ARBA" id="ARBA00004613"/>
    </source>
</evidence>
<evidence type="ECO:0000256" key="5">
    <source>
        <dbReference type="ARBA" id="ARBA00022927"/>
    </source>
</evidence>
<dbReference type="Proteomes" id="UP000216438">
    <property type="component" value="Chromosome"/>
</dbReference>
<comment type="subcellular location">
    <subcellularLocation>
        <location evidence="1">Cell surface</location>
    </subcellularLocation>
    <subcellularLocation>
        <location evidence="2">Secreted</location>
    </subcellularLocation>
</comment>
<dbReference type="OrthoDB" id="6428648at2"/>
<dbReference type="GO" id="GO:0030254">
    <property type="term" value="P:protein secretion by the type III secretion system"/>
    <property type="evidence" value="ECO:0007669"/>
    <property type="project" value="InterPro"/>
</dbReference>
<comment type="similarity">
    <text evidence="7">Belongs to the SctF family.</text>
</comment>
<name>A0A249DXN7_9ENTR</name>
<dbReference type="RefSeq" id="WP_016857250.1">
    <property type="nucleotide sequence ID" value="NZ_CP016303.1"/>
</dbReference>
<evidence type="ECO:0000313" key="9">
    <source>
        <dbReference type="Proteomes" id="UP000216438"/>
    </source>
</evidence>
<evidence type="ECO:0000256" key="7">
    <source>
        <dbReference type="ARBA" id="ARBA00035658"/>
    </source>
</evidence>
<dbReference type="EMBL" id="CP016303">
    <property type="protein sequence ID" value="ASX26298.1"/>
    <property type="molecule type" value="Genomic_DNA"/>
</dbReference>
<accession>A0A249DXN7</accession>
<keyword evidence="4" id="KW-0964">Secreted</keyword>
<organism evidence="8 9">
    <name type="scientific">Candidatus Hamiltonella defensa</name>
    <name type="common">Bemisia tabaci</name>
    <dbReference type="NCBI Taxonomy" id="672795"/>
    <lineage>
        <taxon>Bacteria</taxon>
        <taxon>Pseudomonadati</taxon>
        <taxon>Pseudomonadota</taxon>
        <taxon>Gammaproteobacteria</taxon>
        <taxon>Enterobacterales</taxon>
        <taxon>Enterobacteriaceae</taxon>
        <taxon>aphid secondary symbionts</taxon>
        <taxon>Candidatus Williamhamiltonella</taxon>
    </lineage>
</organism>
<evidence type="ECO:0000313" key="8">
    <source>
        <dbReference type="EMBL" id="ASX26298.1"/>
    </source>
</evidence>
<evidence type="ECO:0000256" key="4">
    <source>
        <dbReference type="ARBA" id="ARBA00022525"/>
    </source>
</evidence>
<dbReference type="NCBIfam" id="TIGR02105">
    <property type="entry name" value="III_needle"/>
    <property type="match status" value="1"/>
</dbReference>
<dbReference type="GO" id="GO:0009986">
    <property type="term" value="C:cell surface"/>
    <property type="evidence" value="ECO:0007669"/>
    <property type="project" value="UniProtKB-SubCell"/>
</dbReference>
<sequence length="71" mass="7958">MNIESLINAMSDKMSKVSQNLKAKVSSTDLNNPGQMVQMQYSIQQYSNLVSIQSSLVRVFKDLFSSIISKI</sequence>
<evidence type="ECO:0000256" key="6">
    <source>
        <dbReference type="ARBA" id="ARBA00023026"/>
    </source>
</evidence>
<dbReference type="Pfam" id="PF09392">
    <property type="entry name" value="T3SS_needle_F"/>
    <property type="match status" value="1"/>
</dbReference>
<dbReference type="InterPro" id="IPR011841">
    <property type="entry name" value="T3SS_needle_YscF"/>
</dbReference>
<keyword evidence="5" id="KW-0653">Protein transport</keyword>
<reference evidence="8 9" key="2">
    <citation type="submission" date="2017-09" db="EMBL/GenBank/DDBJ databases">
        <title>The genome of whitefly Bemisia tabaci, a global crop pest, provides novel insights into virus transmission, host adaptation and insecticide resistance.</title>
        <authorList>
            <person name="Kaur N."/>
            <person name="Kliot A."/>
            <person name="Pinheiro P.V."/>
            <person name="Luan J."/>
            <person name="Zheng Y."/>
            <person name="Liu W."/>
            <person name="Sun H."/>
            <person name="Yang X."/>
            <person name="Xu Y."/>
            <person name="Luo Y."/>
            <person name="Kruse A."/>
            <person name="Fisher T.W."/>
            <person name="Nelson D.R."/>
            <person name="Elimelech M."/>
            <person name="MacCoss M."/>
            <person name="Johnson R."/>
            <person name="Cohen E."/>
            <person name="Hunter W.B."/>
            <person name="Brown J.K."/>
            <person name="Jander G."/>
            <person name="Cilia M."/>
            <person name="Douglas A.E."/>
            <person name="Ghanim M."/>
            <person name="Simmons A.M."/>
            <person name="Wintermantel W.M."/>
            <person name="Ling K.-S."/>
            <person name="Fei Z."/>
        </authorList>
    </citation>
    <scope>NUCLEOTIDE SEQUENCE [LARGE SCALE GENOMIC DNA]</scope>
    <source>
        <strain evidence="8 9">MEAM1</strain>
    </source>
</reference>
<keyword evidence="6" id="KW-0843">Virulence</keyword>
<proteinExistence type="inferred from homology"/>
<evidence type="ECO:0000256" key="1">
    <source>
        <dbReference type="ARBA" id="ARBA00004241"/>
    </source>
</evidence>
<dbReference type="GO" id="GO:0005576">
    <property type="term" value="C:extracellular region"/>
    <property type="evidence" value="ECO:0007669"/>
    <property type="project" value="UniProtKB-SubCell"/>
</dbReference>
<gene>
    <name evidence="8" type="ORF">BA171_04220</name>
</gene>
<dbReference type="GO" id="GO:0030257">
    <property type="term" value="C:type III protein secretion system complex"/>
    <property type="evidence" value="ECO:0007669"/>
    <property type="project" value="InterPro"/>
</dbReference>
<dbReference type="Gene3D" id="1.20.58.90">
    <property type="match status" value="1"/>
</dbReference>
<dbReference type="InterPro" id="IPR021123">
    <property type="entry name" value="T3SS_needle-like"/>
</dbReference>
<dbReference type="AlphaFoldDB" id="A0A249DXN7"/>